<feature type="compositionally biased region" description="Pro residues" evidence="1">
    <location>
        <begin position="92"/>
        <end position="105"/>
    </location>
</feature>
<comment type="caution">
    <text evidence="2">The sequence shown here is derived from an EMBL/GenBank/DDBJ whole genome shotgun (WGS) entry which is preliminary data.</text>
</comment>
<evidence type="ECO:0000313" key="2">
    <source>
        <dbReference type="EMBL" id="MFD0623469.1"/>
    </source>
</evidence>
<sequence>MALTTGALWIGVLTTVFNLALDKRLHAQADDVLRTRAEAVAATVDVRPDGRLVVREPAEDRALDSGVWIFRGGTVVEKPPPPLPAWRRGRPASPPAGPRPSPTPRAPARGGCTPSPSTPPPGRDTRPRGPVRSSAR</sequence>
<reference evidence="3" key="1">
    <citation type="journal article" date="2019" name="Int. J. Syst. Evol. Microbiol.">
        <title>The Global Catalogue of Microorganisms (GCM) 10K type strain sequencing project: providing services to taxonomists for standard genome sequencing and annotation.</title>
        <authorList>
            <consortium name="The Broad Institute Genomics Platform"/>
            <consortium name="The Broad Institute Genome Sequencing Center for Infectious Disease"/>
            <person name="Wu L."/>
            <person name="Ma J."/>
        </authorList>
    </citation>
    <scope>NUCLEOTIDE SEQUENCE [LARGE SCALE GENOMIC DNA]</scope>
    <source>
        <strain evidence="3">JCM 12607</strain>
    </source>
</reference>
<dbReference type="EMBL" id="JBHTGL010000008">
    <property type="protein sequence ID" value="MFD0623469.1"/>
    <property type="molecule type" value="Genomic_DNA"/>
</dbReference>
<dbReference type="Proteomes" id="UP001596915">
    <property type="component" value="Unassembled WGS sequence"/>
</dbReference>
<evidence type="ECO:0000256" key="1">
    <source>
        <dbReference type="SAM" id="MobiDB-lite"/>
    </source>
</evidence>
<protein>
    <submittedName>
        <fullName evidence="2">Uncharacterized protein</fullName>
    </submittedName>
</protein>
<evidence type="ECO:0000313" key="3">
    <source>
        <dbReference type="Proteomes" id="UP001596915"/>
    </source>
</evidence>
<accession>A0ABW2WPY0</accession>
<proteinExistence type="predicted"/>
<organism evidence="2 3">
    <name type="scientific">Streptomyces sanglieri</name>
    <dbReference type="NCBI Taxonomy" id="193460"/>
    <lineage>
        <taxon>Bacteria</taxon>
        <taxon>Bacillati</taxon>
        <taxon>Actinomycetota</taxon>
        <taxon>Actinomycetes</taxon>
        <taxon>Kitasatosporales</taxon>
        <taxon>Streptomycetaceae</taxon>
        <taxon>Streptomyces</taxon>
    </lineage>
</organism>
<keyword evidence="3" id="KW-1185">Reference proteome</keyword>
<gene>
    <name evidence="2" type="ORF">ACFQ2K_12350</name>
</gene>
<name>A0ABW2WPY0_9ACTN</name>
<feature type="compositionally biased region" description="Low complexity" evidence="1">
    <location>
        <begin position="106"/>
        <end position="115"/>
    </location>
</feature>
<feature type="region of interest" description="Disordered" evidence="1">
    <location>
        <begin position="73"/>
        <end position="136"/>
    </location>
</feature>